<evidence type="ECO:0000259" key="1">
    <source>
        <dbReference type="PROSITE" id="PS50075"/>
    </source>
</evidence>
<evidence type="ECO:0000313" key="3">
    <source>
        <dbReference type="Proteomes" id="UP000092952"/>
    </source>
</evidence>
<dbReference type="Pfam" id="PF00550">
    <property type="entry name" value="PP-binding"/>
    <property type="match status" value="1"/>
</dbReference>
<dbReference type="InParanoid" id="A0A1B1YS45"/>
<dbReference type="InterPro" id="IPR036736">
    <property type="entry name" value="ACP-like_sf"/>
</dbReference>
<dbReference type="Gene3D" id="1.10.1200.10">
    <property type="entry name" value="ACP-like"/>
    <property type="match status" value="1"/>
</dbReference>
<dbReference type="SUPFAM" id="SSF47336">
    <property type="entry name" value="ACP-like"/>
    <property type="match status" value="1"/>
</dbReference>
<accession>A0A1B1YS45</accession>
<sequence>MTETELRERLLAILGGIAPEARELDLDPEQSFRDQIDIDSMDFLNFVTAVHKQLGVPIPELDYPRLASLNGAVHYVLAKLPG</sequence>
<organism evidence="2 3">
    <name type="scientific">Immundisolibacter cernigliae</name>
    <dbReference type="NCBI Taxonomy" id="1810504"/>
    <lineage>
        <taxon>Bacteria</taxon>
        <taxon>Pseudomonadati</taxon>
        <taxon>Pseudomonadota</taxon>
        <taxon>Gammaproteobacteria</taxon>
        <taxon>Immundisolibacterales</taxon>
        <taxon>Immundisolibacteraceae</taxon>
        <taxon>Immundisolibacter</taxon>
    </lineage>
</organism>
<dbReference type="EMBL" id="CP014671">
    <property type="protein sequence ID" value="ANX03592.1"/>
    <property type="molecule type" value="Genomic_DNA"/>
</dbReference>
<dbReference type="STRING" id="1810504.PG2T_04865"/>
<dbReference type="RefSeq" id="WP_068803095.1">
    <property type="nucleotide sequence ID" value="NZ_CP014671.1"/>
</dbReference>
<dbReference type="PROSITE" id="PS50075">
    <property type="entry name" value="CARRIER"/>
    <property type="match status" value="1"/>
</dbReference>
<dbReference type="AlphaFoldDB" id="A0A1B1YS45"/>
<proteinExistence type="predicted"/>
<feature type="domain" description="Carrier" evidence="1">
    <location>
        <begin position="1"/>
        <end position="80"/>
    </location>
</feature>
<dbReference type="KEGG" id="gbi:PG2T_04865"/>
<dbReference type="Proteomes" id="UP000092952">
    <property type="component" value="Chromosome"/>
</dbReference>
<dbReference type="OrthoDB" id="9810922at2"/>
<name>A0A1B1YS45_9GAMM</name>
<dbReference type="InterPro" id="IPR009081">
    <property type="entry name" value="PP-bd_ACP"/>
</dbReference>
<keyword evidence="3" id="KW-1185">Reference proteome</keyword>
<gene>
    <name evidence="2" type="ORF">PG2T_04865</name>
</gene>
<protein>
    <recommendedName>
        <fullName evidence="1">Carrier domain-containing protein</fullName>
    </recommendedName>
</protein>
<evidence type="ECO:0000313" key="2">
    <source>
        <dbReference type="EMBL" id="ANX03592.1"/>
    </source>
</evidence>
<reference evidence="3" key="1">
    <citation type="submission" date="2016-03" db="EMBL/GenBank/DDBJ databases">
        <title>Complete genome sequence of Solimmundus cernigliae, representing a novel lineage of polycyclic aromatic hydrocarbon degraders within the Gammaproteobacteria.</title>
        <authorList>
            <person name="Singleton D.R."/>
            <person name="Dickey A.N."/>
            <person name="Scholl E.H."/>
            <person name="Wright F.A."/>
            <person name="Aitken M.D."/>
        </authorList>
    </citation>
    <scope>NUCLEOTIDE SEQUENCE [LARGE SCALE GENOMIC DNA]</scope>
    <source>
        <strain evidence="3">TR3.2</strain>
    </source>
</reference>